<dbReference type="AlphaFoldDB" id="Q5VP11"/>
<accession>Q5VP11</accession>
<sequence>MQDNLRSAACNFEKDATVGVTEPIKNCGGGCRCRRDKSDDVREARGGGSTVALNEMTTTLSYNGME</sequence>
<name>Q5VP11_ORYSJ</name>
<reference evidence="1" key="1">
    <citation type="journal article" date="2002" name="Nature">
        <title>The genome sequence and structure of rice chromosome 1.</title>
        <authorList>
            <person name="Sasaki T."/>
            <person name="Matsumoto T."/>
            <person name="Yamamoto K."/>
            <person name="Sakata K."/>
            <person name="Baba T."/>
            <person name="Katayose Y."/>
            <person name="Wu J."/>
            <person name="Niimura Y."/>
            <person name="Cheng Z."/>
            <person name="Nagamura Y."/>
            <person name="Antonio B.A."/>
            <person name="Kanamori H."/>
            <person name="Hosokawa S."/>
            <person name="Masukawa M."/>
            <person name="Arikawa K."/>
            <person name="Chiden Y."/>
            <person name="Hayashi M."/>
            <person name="Okamoto M."/>
            <person name="Ando T."/>
            <person name="Aoki H."/>
            <person name="Arita K."/>
            <person name="Hamada M."/>
            <person name="Harada C."/>
            <person name="Hijishita S."/>
            <person name="Honda M."/>
            <person name="Ichikawa Y."/>
            <person name="Idonuma A."/>
            <person name="Iijima M."/>
            <person name="Ikeda M."/>
            <person name="Ikeno M."/>
            <person name="Itoh S."/>
            <person name="Itoh T."/>
            <person name="Itoh Y."/>
            <person name="Itoh Y."/>
            <person name="Iwabuchi A."/>
            <person name="Kamiya K."/>
            <person name="Karasawa W."/>
            <person name="Katagiri S."/>
            <person name="Kikuta A."/>
            <person name="Kobayashi N."/>
            <person name="Kono I."/>
            <person name="Machita K."/>
            <person name="Maehara T."/>
            <person name="Mizuno H."/>
            <person name="Mizubayashi T."/>
            <person name="Mukai Y."/>
            <person name="Nagasaki H."/>
            <person name="Nakashima M."/>
            <person name="Nakama Y."/>
            <person name="Nakamichi Y."/>
            <person name="Nakamura M."/>
            <person name="Namiki N."/>
            <person name="Negishi M."/>
            <person name="Ohta I."/>
            <person name="Ono N."/>
            <person name="Saji S."/>
            <person name="Sakai K."/>
            <person name="Shibata M."/>
            <person name="Shimokawa T."/>
            <person name="Shomura A."/>
            <person name="Song J."/>
            <person name="Takazaki Y."/>
            <person name="Terasawa K."/>
            <person name="Tsuji K."/>
            <person name="Waki K."/>
            <person name="Yamagata H."/>
            <person name="Yamane H."/>
            <person name="Yoshiki S."/>
            <person name="Yoshihara R."/>
            <person name="Yukawa K."/>
            <person name="Zhong H."/>
            <person name="Iwama H."/>
            <person name="Endo T."/>
            <person name="Ito H."/>
            <person name="Hahn J.H."/>
            <person name="Kim H.I."/>
            <person name="Eun M.Y."/>
            <person name="Yano M."/>
            <person name="Jiang J."/>
            <person name="Gojobori T."/>
        </authorList>
    </citation>
    <scope>NUCLEOTIDE SEQUENCE</scope>
</reference>
<dbReference type="EMBL" id="AP003536">
    <property type="protein sequence ID" value="BAD68498.1"/>
    <property type="molecule type" value="Genomic_DNA"/>
</dbReference>
<organism evidence="1">
    <name type="scientific">Oryza sativa subsp. japonica</name>
    <name type="common">Rice</name>
    <dbReference type="NCBI Taxonomy" id="39947"/>
    <lineage>
        <taxon>Eukaryota</taxon>
        <taxon>Viridiplantae</taxon>
        <taxon>Streptophyta</taxon>
        <taxon>Embryophyta</taxon>
        <taxon>Tracheophyta</taxon>
        <taxon>Spermatophyta</taxon>
        <taxon>Magnoliopsida</taxon>
        <taxon>Liliopsida</taxon>
        <taxon>Poales</taxon>
        <taxon>Poaceae</taxon>
        <taxon>BOP clade</taxon>
        <taxon>Oryzoideae</taxon>
        <taxon>Oryzeae</taxon>
        <taxon>Oryzinae</taxon>
        <taxon>Oryza</taxon>
        <taxon>Oryza sativa</taxon>
    </lineage>
</organism>
<proteinExistence type="predicted"/>
<dbReference type="Proteomes" id="UP000817658">
    <property type="component" value="Chromosome 1"/>
</dbReference>
<gene>
    <name evidence="1" type="ORF">B1096D03.60</name>
</gene>
<evidence type="ECO:0000313" key="1">
    <source>
        <dbReference type="EMBL" id="BAD68498.1"/>
    </source>
</evidence>
<protein>
    <submittedName>
        <fullName evidence="1">Uncharacterized protein</fullName>
    </submittedName>
</protein>